<evidence type="ECO:0000256" key="5">
    <source>
        <dbReference type="ARBA" id="ARBA00022840"/>
    </source>
</evidence>
<dbReference type="Gene3D" id="3.90.320.10">
    <property type="match status" value="1"/>
</dbReference>
<accession>A0A379CJZ1</accession>
<dbReference type="RefSeq" id="WP_019595715.1">
    <property type="nucleotide sequence ID" value="NZ_FOVA01000025.1"/>
</dbReference>
<organism evidence="9 10">
    <name type="scientific">Peptostreptococcus anaerobius</name>
    <dbReference type="NCBI Taxonomy" id="1261"/>
    <lineage>
        <taxon>Bacteria</taxon>
        <taxon>Bacillati</taxon>
        <taxon>Bacillota</taxon>
        <taxon>Clostridia</taxon>
        <taxon>Peptostreptococcales</taxon>
        <taxon>Peptostreptococcaceae</taxon>
        <taxon>Peptostreptococcus</taxon>
    </lineage>
</organism>
<dbReference type="Pfam" id="PF12705">
    <property type="entry name" value="PDDEXK_1"/>
    <property type="match status" value="1"/>
</dbReference>
<dbReference type="SUPFAM" id="SSF52980">
    <property type="entry name" value="Restriction endonuclease-like"/>
    <property type="match status" value="1"/>
</dbReference>
<keyword evidence="1" id="KW-0547">Nucleotide-binding</keyword>
<evidence type="ECO:0000313" key="10">
    <source>
        <dbReference type="Proteomes" id="UP000255101"/>
    </source>
</evidence>
<dbReference type="InterPro" id="IPR011604">
    <property type="entry name" value="PDDEXK-like_dom_sf"/>
</dbReference>
<gene>
    <name evidence="9" type="ORF">NCTC11460_02113</name>
</gene>
<reference evidence="9 10" key="1">
    <citation type="submission" date="2018-06" db="EMBL/GenBank/DDBJ databases">
        <authorList>
            <consortium name="Pathogen Informatics"/>
            <person name="Doyle S."/>
        </authorList>
    </citation>
    <scope>NUCLEOTIDE SEQUENCE [LARGE SCALE GENOMIC DNA]</scope>
    <source>
        <strain evidence="9 10">NCTC11460</strain>
    </source>
</reference>
<dbReference type="EMBL" id="UGTB01000004">
    <property type="protein sequence ID" value="SUB62105.1"/>
    <property type="molecule type" value="Genomic_DNA"/>
</dbReference>
<dbReference type="GO" id="GO:0006281">
    <property type="term" value="P:DNA repair"/>
    <property type="evidence" value="ECO:0007669"/>
    <property type="project" value="UniProtKB-KW"/>
</dbReference>
<protein>
    <submittedName>
        <fullName evidence="9">Inactivated superfamily I helicase</fullName>
    </submittedName>
</protein>
<keyword evidence="2" id="KW-0227">DNA damage</keyword>
<keyword evidence="5" id="KW-0067">ATP-binding</keyword>
<evidence type="ECO:0000256" key="4">
    <source>
        <dbReference type="ARBA" id="ARBA00022806"/>
    </source>
</evidence>
<evidence type="ECO:0000256" key="1">
    <source>
        <dbReference type="ARBA" id="ARBA00022741"/>
    </source>
</evidence>
<evidence type="ECO:0000259" key="8">
    <source>
        <dbReference type="Pfam" id="PF12705"/>
    </source>
</evidence>
<dbReference type="AlphaFoldDB" id="A0A379CJZ1"/>
<dbReference type="InterPro" id="IPR011335">
    <property type="entry name" value="Restrct_endonuc-II-like"/>
</dbReference>
<evidence type="ECO:0000313" key="9">
    <source>
        <dbReference type="EMBL" id="SUB62105.1"/>
    </source>
</evidence>
<evidence type="ECO:0000256" key="3">
    <source>
        <dbReference type="ARBA" id="ARBA00022801"/>
    </source>
</evidence>
<dbReference type="GO" id="GO:0004386">
    <property type="term" value="F:helicase activity"/>
    <property type="evidence" value="ECO:0007669"/>
    <property type="project" value="UniProtKB-KW"/>
</dbReference>
<dbReference type="Proteomes" id="UP000255101">
    <property type="component" value="Unassembled WGS sequence"/>
</dbReference>
<proteinExistence type="predicted"/>
<keyword evidence="4 9" id="KW-0347">Helicase</keyword>
<keyword evidence="3" id="KW-0378">Hydrolase</keyword>
<name>A0A379CJZ1_9FIRM</name>
<keyword evidence="7" id="KW-0234">DNA repair</keyword>
<dbReference type="GO" id="GO:0005524">
    <property type="term" value="F:ATP binding"/>
    <property type="evidence" value="ECO:0007669"/>
    <property type="project" value="UniProtKB-KW"/>
</dbReference>
<dbReference type="InterPro" id="IPR038726">
    <property type="entry name" value="PDDEXK_AddAB-type"/>
</dbReference>
<keyword evidence="6" id="KW-0238">DNA-binding</keyword>
<evidence type="ECO:0000256" key="2">
    <source>
        <dbReference type="ARBA" id="ARBA00022763"/>
    </source>
</evidence>
<evidence type="ECO:0000256" key="6">
    <source>
        <dbReference type="ARBA" id="ARBA00023125"/>
    </source>
</evidence>
<dbReference type="GO" id="GO:0003677">
    <property type="term" value="F:DNA binding"/>
    <property type="evidence" value="ECO:0007669"/>
    <property type="project" value="UniProtKB-KW"/>
</dbReference>
<sequence length="268" mass="31963">MNNIKKELYSFSKLTTFHTCPYSYYLTYIKKEKRKDNVYSYLGGKIHSLLEDLQQNKINNQKAISLFLSYFDDAEILGYNFPTENSSKNFKECMVSYFENYKPFCVQDFKIEEYFEVDIEGVPIRGYIDLYTITDNKYIDIYDYKSSSKFTKKDLEIKKLQLIIYGLALKNKYPNMVVRSLSFDMCKYTKNSRGTIIERNKSNEYTGRALVEIPFTEENINKAKEFVFDTYKKINNNNEEESSWIPYINKFFCKNICSHYKICPHLKF</sequence>
<evidence type="ECO:0000256" key="7">
    <source>
        <dbReference type="ARBA" id="ARBA00023204"/>
    </source>
</evidence>
<dbReference type="GO" id="GO:0016787">
    <property type="term" value="F:hydrolase activity"/>
    <property type="evidence" value="ECO:0007669"/>
    <property type="project" value="UniProtKB-KW"/>
</dbReference>
<feature type="domain" description="PD-(D/E)XK endonuclease-like" evidence="8">
    <location>
        <begin position="10"/>
        <end position="264"/>
    </location>
</feature>